<gene>
    <name evidence="1" type="ORF">SEA_SUPERPHIKIMAN_147</name>
</gene>
<organism evidence="1 2">
    <name type="scientific">Mycobacterium phage Superphikiman</name>
    <dbReference type="NCBI Taxonomy" id="2041551"/>
    <lineage>
        <taxon>Viruses</taxon>
        <taxon>Duplodnaviria</taxon>
        <taxon>Heunggongvirae</taxon>
        <taxon>Uroviricota</taxon>
        <taxon>Caudoviricetes</taxon>
        <taxon>Omegavirus</taxon>
        <taxon>Omegavirus courthouse</taxon>
    </lineage>
</organism>
<evidence type="ECO:0000313" key="1">
    <source>
        <dbReference type="EMBL" id="ATS92988.1"/>
    </source>
</evidence>
<dbReference type="Proteomes" id="UP000240916">
    <property type="component" value="Segment"/>
</dbReference>
<dbReference type="InterPro" id="IPR045677">
    <property type="entry name" value="DUF6197"/>
</dbReference>
<reference evidence="1 2" key="1">
    <citation type="submission" date="2017-09" db="EMBL/GenBank/DDBJ databases">
        <authorList>
            <person name="Pradhan P."/>
            <person name="Aluri L.S."/>
            <person name="Anandarajan D."/>
            <person name="Beiriger J.C."/>
            <person name="Bethamcharla R."/>
            <person name="Betini N."/>
            <person name="Bhatt S.D."/>
            <person name="Chengalvala S."/>
            <person name="Cox N.E."/>
            <person name="Delvadia B.P."/>
            <person name="Desai A.S."/>
            <person name="Devaney A.M."/>
            <person name="Doyle B.K."/>
            <person name="Edgerton A.O."/>
            <person name="Erlich M.C."/>
            <person name="Fitzpatrick K.C."/>
            <person name="Gajjar E.A."/>
            <person name="Ganguly A."/>
            <person name="Gill R.S."/>
            <person name="Goldman M.G."/>
            <person name="Good P.M."/>
            <person name="Gupta N."/>
            <person name="Haddad L.M."/>
            <person name="Han E.J."/>
            <person name="Jain S."/>
            <person name="Jiang A."/>
            <person name="Jurgielewicz A.D."/>
            <person name="Kainth D.K."/>
            <person name="Karam J.M."/>
            <person name="Kodavatiganti M."/>
            <person name="Kriete S.J."/>
            <person name="MacDonald C.E."/>
            <person name="Maret J.P."/>
            <person name="Mathew A.E."/>
            <person name="Nako S."/>
            <person name="Natrajan M."/>
            <person name="Nishu N.M."/>
            <person name="Parikh A."/>
            <person name="Patel N."/>
            <person name="Patel P.D."/>
            <person name="Patel S."/>
            <person name="Patra K."/>
            <person name="Pumpuckdee D."/>
            <person name="Rai K."/>
            <person name="Ramanathan A."/>
            <person name="Sarkar A."/>
            <person name="Schaffer B.L."/>
            <person name="Shah P."/>
            <person name="Tata R.K."/>
            <person name="Tawfik A.H."/>
            <person name="Thuremella B.T."/>
            <person name="Toma J."/>
            <person name="Tran T.L."/>
            <person name="Veera S."/>
            <person name="Vemulapalli V.K."/>
            <person name="Vidas T.V."/>
            <person name="Vieira K.S."/>
            <person name="Vijayakumar G."/>
            <person name="Walor T.A."/>
            <person name="White C.R."/>
            <person name="Wong B.M."/>
            <person name="Zhao Sl."/>
            <person name="McDonald M.T."/>
            <person name="Dalia R."/>
            <person name="Little J.L."/>
            <person name="Gurney S.M.R."/>
            <person name="Bollivar D.W."/>
            <person name="Garlena R.A."/>
            <person name="Russell D.A."/>
            <person name="Pope W.H."/>
            <person name="Jacobs-Sera D."/>
            <person name="Hendrix R.W."/>
            <person name="Hatfull G.F."/>
        </authorList>
    </citation>
    <scope>NUCLEOTIDE SEQUENCE [LARGE SCALE GENOMIC DNA]</scope>
</reference>
<evidence type="ECO:0000313" key="2">
    <source>
        <dbReference type="Proteomes" id="UP000240916"/>
    </source>
</evidence>
<protein>
    <submittedName>
        <fullName evidence="1">Uncharacterized protein</fullName>
    </submittedName>
</protein>
<sequence length="107" mass="12009">MKTSEFVASARDEIYQGWTQNSYRTDQGVCVLGALDRVALHNLHQGPEETVKARAKAQREIEKMAEELFPDVWNGSIPALNDNYGTTKDDVLNLLDKTTIGLEERGE</sequence>
<dbReference type="Pfam" id="PF19698">
    <property type="entry name" value="DUF6197"/>
    <property type="match status" value="1"/>
</dbReference>
<proteinExistence type="predicted"/>
<accession>A0A2D2W480</accession>
<dbReference type="EMBL" id="MF919534">
    <property type="protein sequence ID" value="ATS92988.1"/>
    <property type="molecule type" value="Genomic_DNA"/>
</dbReference>
<name>A0A2D2W480_9CAUD</name>